<keyword evidence="3" id="KW-0285">Flavoprotein</keyword>
<dbReference type="EMBL" id="JAPDRN010000009">
    <property type="protein sequence ID" value="KAJ9642801.1"/>
    <property type="molecule type" value="Genomic_DNA"/>
</dbReference>
<keyword evidence="5" id="KW-0560">Oxidoreductase</keyword>
<dbReference type="Proteomes" id="UP001172681">
    <property type="component" value="Unassembled WGS sequence"/>
</dbReference>
<dbReference type="InterPro" id="IPR036188">
    <property type="entry name" value="FAD/NAD-bd_sf"/>
</dbReference>
<evidence type="ECO:0000256" key="3">
    <source>
        <dbReference type="ARBA" id="ARBA00022630"/>
    </source>
</evidence>
<evidence type="ECO:0000256" key="4">
    <source>
        <dbReference type="ARBA" id="ARBA00022827"/>
    </source>
</evidence>
<reference evidence="7" key="1">
    <citation type="submission" date="2022-10" db="EMBL/GenBank/DDBJ databases">
        <title>Culturing micro-colonial fungi from biological soil crusts in the Mojave desert and describing Neophaeococcomyces mojavensis, and introducing the new genera and species Taxawa tesnikishii.</title>
        <authorList>
            <person name="Kurbessoian T."/>
            <person name="Stajich J.E."/>
        </authorList>
    </citation>
    <scope>NUCLEOTIDE SEQUENCE</scope>
    <source>
        <strain evidence="7">TK_35</strain>
    </source>
</reference>
<evidence type="ECO:0000256" key="1">
    <source>
        <dbReference type="ARBA" id="ARBA00001974"/>
    </source>
</evidence>
<dbReference type="PANTHER" id="PTHR10961:SF26">
    <property type="entry name" value="L-SACCHAROPINE OXIDASE"/>
    <property type="match status" value="1"/>
</dbReference>
<dbReference type="AlphaFoldDB" id="A0AA38YBJ3"/>
<evidence type="ECO:0000259" key="6">
    <source>
        <dbReference type="Pfam" id="PF01266"/>
    </source>
</evidence>
<protein>
    <recommendedName>
        <fullName evidence="6">FAD dependent oxidoreductase domain-containing protein</fullName>
    </recommendedName>
</protein>
<comment type="cofactor">
    <cofactor evidence="1">
        <name>FAD</name>
        <dbReference type="ChEBI" id="CHEBI:57692"/>
    </cofactor>
</comment>
<comment type="caution">
    <text evidence="7">The sequence shown here is derived from an EMBL/GenBank/DDBJ whole genome shotgun (WGS) entry which is preliminary data.</text>
</comment>
<accession>A0AA38YBJ3</accession>
<dbReference type="InterPro" id="IPR045170">
    <property type="entry name" value="MTOX"/>
</dbReference>
<proteinExistence type="inferred from homology"/>
<dbReference type="GO" id="GO:0050660">
    <property type="term" value="F:flavin adenine dinucleotide binding"/>
    <property type="evidence" value="ECO:0007669"/>
    <property type="project" value="InterPro"/>
</dbReference>
<sequence length="447" mass="49727">MNSTNKAEAVAILGAGAWGLSTAVHLLESGYTDISVFDQASEIPSPYSGAYDLNKIVRAEYEDEFYTELALRAINKWKTPFWGANFHQLGYVLATSGAAPEKAVKHLQTALLSVKDHPAFAPKITELNTPGEFKGIYWQFTGPMAGFQGYHNRLAGYAHSANAMLDTYRYLSGRGVKFVLGPHEGKVVKLLYNGGPGDVSSERRCTGFRVESGKTYEARRTILCLGSWAATLIPDIASYVVAKSWSVAHIQLTERECDYLRGIPVLNVRDLGFFFEPDPVTKLFKLCPLGAGYVNSDKTTGISLPPGEALSTPRDYIPAIDEAKLRRLLQQTLPWLADRPFVEKKMCWFADTADSEYTVDFVPNTGDSLIVLSGDSGHGFKMMPIVGEWVVKLLEDGKQTLKRWRWRHSQGSKGGNEWGDDVSWRVGTTKELKEVIEEQRRAEKSRL</sequence>
<feature type="domain" description="FAD dependent oxidoreductase" evidence="6">
    <location>
        <begin position="10"/>
        <end position="393"/>
    </location>
</feature>
<keyword evidence="8" id="KW-1185">Reference proteome</keyword>
<evidence type="ECO:0000256" key="5">
    <source>
        <dbReference type="ARBA" id="ARBA00023002"/>
    </source>
</evidence>
<name>A0AA38YBJ3_9EURO</name>
<dbReference type="Pfam" id="PF01266">
    <property type="entry name" value="DAO"/>
    <property type="match status" value="1"/>
</dbReference>
<dbReference type="PANTHER" id="PTHR10961">
    <property type="entry name" value="PEROXISOMAL SARCOSINE OXIDASE"/>
    <property type="match status" value="1"/>
</dbReference>
<dbReference type="GO" id="GO:0008115">
    <property type="term" value="F:sarcosine oxidase activity"/>
    <property type="evidence" value="ECO:0007669"/>
    <property type="project" value="TreeGrafter"/>
</dbReference>
<comment type="similarity">
    <text evidence="2">Belongs to the MSOX/MTOX family.</text>
</comment>
<gene>
    <name evidence="7" type="ORF">H2204_002449</name>
</gene>
<organism evidence="7 8">
    <name type="scientific">Knufia peltigerae</name>
    <dbReference type="NCBI Taxonomy" id="1002370"/>
    <lineage>
        <taxon>Eukaryota</taxon>
        <taxon>Fungi</taxon>
        <taxon>Dikarya</taxon>
        <taxon>Ascomycota</taxon>
        <taxon>Pezizomycotina</taxon>
        <taxon>Eurotiomycetes</taxon>
        <taxon>Chaetothyriomycetidae</taxon>
        <taxon>Chaetothyriales</taxon>
        <taxon>Trichomeriaceae</taxon>
        <taxon>Knufia</taxon>
    </lineage>
</organism>
<keyword evidence="4" id="KW-0274">FAD</keyword>
<dbReference type="InterPro" id="IPR006076">
    <property type="entry name" value="FAD-dep_OxRdtase"/>
</dbReference>
<dbReference type="Gene3D" id="3.30.9.10">
    <property type="entry name" value="D-Amino Acid Oxidase, subunit A, domain 2"/>
    <property type="match status" value="1"/>
</dbReference>
<dbReference type="SUPFAM" id="SSF51905">
    <property type="entry name" value="FAD/NAD(P)-binding domain"/>
    <property type="match status" value="1"/>
</dbReference>
<evidence type="ECO:0000256" key="2">
    <source>
        <dbReference type="ARBA" id="ARBA00010989"/>
    </source>
</evidence>
<dbReference type="Gene3D" id="3.50.50.60">
    <property type="entry name" value="FAD/NAD(P)-binding domain"/>
    <property type="match status" value="1"/>
</dbReference>
<evidence type="ECO:0000313" key="8">
    <source>
        <dbReference type="Proteomes" id="UP001172681"/>
    </source>
</evidence>
<dbReference type="GO" id="GO:0051698">
    <property type="term" value="F:saccharopine oxidase activity"/>
    <property type="evidence" value="ECO:0007669"/>
    <property type="project" value="TreeGrafter"/>
</dbReference>
<evidence type="ECO:0000313" key="7">
    <source>
        <dbReference type="EMBL" id="KAJ9642801.1"/>
    </source>
</evidence>